<keyword evidence="1" id="KW-1133">Transmembrane helix</keyword>
<dbReference type="AlphaFoldDB" id="A0A6A7APU3"/>
<feature type="transmembrane region" description="Helical" evidence="1">
    <location>
        <begin position="48"/>
        <end position="73"/>
    </location>
</feature>
<reference evidence="2" key="1">
    <citation type="submission" date="2020-01" db="EMBL/GenBank/DDBJ databases">
        <authorList>
            <consortium name="DOE Joint Genome Institute"/>
            <person name="Haridas S."/>
            <person name="Albert R."/>
            <person name="Binder M."/>
            <person name="Bloem J."/>
            <person name="Labutti K."/>
            <person name="Salamov A."/>
            <person name="Andreopoulos B."/>
            <person name="Baker S.E."/>
            <person name="Barry K."/>
            <person name="Bills G."/>
            <person name="Bluhm B.H."/>
            <person name="Cannon C."/>
            <person name="Castanera R."/>
            <person name="Culley D.E."/>
            <person name="Daum C."/>
            <person name="Ezra D."/>
            <person name="Gonzalez J.B."/>
            <person name="Henrissat B."/>
            <person name="Kuo A."/>
            <person name="Liang C."/>
            <person name="Lipzen A."/>
            <person name="Lutzoni F."/>
            <person name="Magnuson J."/>
            <person name="Mondo S."/>
            <person name="Nolan M."/>
            <person name="Ohm R."/>
            <person name="Pangilinan J."/>
            <person name="Park H.-J."/>
            <person name="Ramirez L."/>
            <person name="Alfaro M."/>
            <person name="Sun H."/>
            <person name="Tritt A."/>
            <person name="Yoshinaga Y."/>
            <person name="Zwiers L.-H."/>
            <person name="Turgeon B.G."/>
            <person name="Goodwin S.B."/>
            <person name="Spatafora J.W."/>
            <person name="Crous P.W."/>
            <person name="Grigoriev I.V."/>
        </authorList>
    </citation>
    <scope>NUCLEOTIDE SEQUENCE</scope>
    <source>
        <strain evidence="2">IPT5</strain>
    </source>
</reference>
<feature type="transmembrane region" description="Helical" evidence="1">
    <location>
        <begin position="167"/>
        <end position="192"/>
    </location>
</feature>
<dbReference type="EMBL" id="MU006406">
    <property type="protein sequence ID" value="KAF2844179.1"/>
    <property type="molecule type" value="Genomic_DNA"/>
</dbReference>
<sequence length="219" mass="24391">MTSIIISFSVCFTVGFVLSVVLMYRDVKAHKPNGMNESLGHHYFWERFLAVLFDACQAGLSVAGIIAVVFLLLSKGDMYWVDMALGRILRVLMFPRWATWLTYIITILTAPNFVYPRRRSSGCFAYDSEPLYLSAAISLLSSAISRGRLEDHAMSGSEHDSSGYKRLLMVFIVTNAIAASFQLCGAIAIYSISLAESNLDTSLRQGVFLVCLDHRCYAI</sequence>
<dbReference type="OrthoDB" id="3777149at2759"/>
<proteinExistence type="predicted"/>
<accession>A0A6A7APU3</accession>
<keyword evidence="3" id="KW-1185">Reference proteome</keyword>
<gene>
    <name evidence="2" type="ORF">T440DRAFT_410714</name>
</gene>
<evidence type="ECO:0000313" key="2">
    <source>
        <dbReference type="EMBL" id="KAF2844179.1"/>
    </source>
</evidence>
<feature type="transmembrane region" description="Helical" evidence="1">
    <location>
        <begin position="6"/>
        <end position="27"/>
    </location>
</feature>
<protein>
    <submittedName>
        <fullName evidence="2">Uncharacterized protein</fullName>
    </submittedName>
</protein>
<keyword evidence="1" id="KW-0472">Membrane</keyword>
<evidence type="ECO:0000256" key="1">
    <source>
        <dbReference type="SAM" id="Phobius"/>
    </source>
</evidence>
<evidence type="ECO:0000313" key="3">
    <source>
        <dbReference type="Proteomes" id="UP000799423"/>
    </source>
</evidence>
<keyword evidence="1" id="KW-0812">Transmembrane</keyword>
<name>A0A6A7APU3_9PLEO</name>
<feature type="transmembrane region" description="Helical" evidence="1">
    <location>
        <begin position="97"/>
        <end position="115"/>
    </location>
</feature>
<dbReference type="Proteomes" id="UP000799423">
    <property type="component" value="Unassembled WGS sequence"/>
</dbReference>
<organism evidence="2 3">
    <name type="scientific">Plenodomus tracheiphilus IPT5</name>
    <dbReference type="NCBI Taxonomy" id="1408161"/>
    <lineage>
        <taxon>Eukaryota</taxon>
        <taxon>Fungi</taxon>
        <taxon>Dikarya</taxon>
        <taxon>Ascomycota</taxon>
        <taxon>Pezizomycotina</taxon>
        <taxon>Dothideomycetes</taxon>
        <taxon>Pleosporomycetidae</taxon>
        <taxon>Pleosporales</taxon>
        <taxon>Pleosporineae</taxon>
        <taxon>Leptosphaeriaceae</taxon>
        <taxon>Plenodomus</taxon>
    </lineage>
</organism>